<evidence type="ECO:0000259" key="9">
    <source>
        <dbReference type="Pfam" id="PF00535"/>
    </source>
</evidence>
<dbReference type="Pfam" id="PF00535">
    <property type="entry name" value="Glycos_transf_2"/>
    <property type="match status" value="1"/>
</dbReference>
<dbReference type="PATRIC" id="fig|1678840.3.peg.1984"/>
<keyword evidence="3 10" id="KW-0808">Transferase</keyword>
<keyword evidence="11" id="KW-1185">Reference proteome</keyword>
<accession>A0A0S7BWC4</accession>
<dbReference type="CDD" id="cd04187">
    <property type="entry name" value="DPM1_like_bac"/>
    <property type="match status" value="1"/>
</dbReference>
<evidence type="ECO:0000256" key="8">
    <source>
        <dbReference type="SAM" id="Phobius"/>
    </source>
</evidence>
<evidence type="ECO:0000313" key="11">
    <source>
        <dbReference type="Proteomes" id="UP000053370"/>
    </source>
</evidence>
<evidence type="ECO:0000256" key="7">
    <source>
        <dbReference type="ARBA" id="ARBA00023136"/>
    </source>
</evidence>
<name>A0A0S7BWC4_9CHLR</name>
<dbReference type="InterPro" id="IPR050256">
    <property type="entry name" value="Glycosyltransferase_2"/>
</dbReference>
<protein>
    <submittedName>
        <fullName evidence="10">Glycosyltransferase</fullName>
    </submittedName>
</protein>
<keyword evidence="2" id="KW-0328">Glycosyltransferase</keyword>
<feature type="transmembrane region" description="Helical" evidence="8">
    <location>
        <begin position="272"/>
        <end position="298"/>
    </location>
</feature>
<evidence type="ECO:0000256" key="4">
    <source>
        <dbReference type="ARBA" id="ARBA00022692"/>
    </source>
</evidence>
<keyword evidence="7 8" id="KW-0472">Membrane</keyword>
<evidence type="ECO:0000256" key="3">
    <source>
        <dbReference type="ARBA" id="ARBA00022679"/>
    </source>
</evidence>
<evidence type="ECO:0000313" key="10">
    <source>
        <dbReference type="EMBL" id="GAP40671.1"/>
    </source>
</evidence>
<sequence>MKKQIETDNHPLDLDAGATVVIPVYNSEGSIEELTARLHIVLPQLFPDYEIILINDGSHDNSWKVIQKLCQHPRVRGFNLMRNFGQHNALLCGIRSARFETIITMDDDLQHPPEQLPLLVETYNKGYDVVYAVPKKLPHSWWRNLGSKLTKFTLSKFMRIPIQEIGAFRIFRTELRNAFADYHSPDVYIDPLLSWGTTNFGHVFVEEDQRKVGTSNYTFRKLVHAGLLILTGYSTIPLRLASTLGFVFMIVGFLILIYALIIKLAFDSVAGFPFLASIIALFSGVQLFTLGIIGEYLARMYDRSTDRPPYIVKSEVTGRNDDLES</sequence>
<evidence type="ECO:0000256" key="1">
    <source>
        <dbReference type="ARBA" id="ARBA00022475"/>
    </source>
</evidence>
<dbReference type="Gene3D" id="3.90.550.10">
    <property type="entry name" value="Spore Coat Polysaccharide Biosynthesis Protein SpsA, Chain A"/>
    <property type="match status" value="1"/>
</dbReference>
<dbReference type="OrthoDB" id="9807778at2"/>
<organism evidence="10">
    <name type="scientific">Flexilinea flocculi</name>
    <dbReference type="NCBI Taxonomy" id="1678840"/>
    <lineage>
        <taxon>Bacteria</taxon>
        <taxon>Bacillati</taxon>
        <taxon>Chloroflexota</taxon>
        <taxon>Anaerolineae</taxon>
        <taxon>Anaerolineales</taxon>
        <taxon>Anaerolineaceae</taxon>
        <taxon>Flexilinea</taxon>
    </lineage>
</organism>
<keyword evidence="6 8" id="KW-1133">Transmembrane helix</keyword>
<dbReference type="InterPro" id="IPR001173">
    <property type="entry name" value="Glyco_trans_2-like"/>
</dbReference>
<dbReference type="EMBL" id="DF968181">
    <property type="protein sequence ID" value="GAP40671.1"/>
    <property type="molecule type" value="Genomic_DNA"/>
</dbReference>
<gene>
    <name evidence="10" type="ORF">ATC1_13650</name>
</gene>
<evidence type="ECO:0000256" key="2">
    <source>
        <dbReference type="ARBA" id="ARBA00022676"/>
    </source>
</evidence>
<dbReference type="GO" id="GO:0099621">
    <property type="term" value="F:undecaprenyl-phosphate 4-deoxy-4-formamido-L-arabinose transferase activity"/>
    <property type="evidence" value="ECO:0007669"/>
    <property type="project" value="TreeGrafter"/>
</dbReference>
<dbReference type="SUPFAM" id="SSF53448">
    <property type="entry name" value="Nucleotide-diphospho-sugar transferases"/>
    <property type="match status" value="1"/>
</dbReference>
<dbReference type="Proteomes" id="UP000053370">
    <property type="component" value="Unassembled WGS sequence"/>
</dbReference>
<keyword evidence="4 8" id="KW-0812">Transmembrane</keyword>
<dbReference type="STRING" id="1678840.ATC1_13650"/>
<dbReference type="AlphaFoldDB" id="A0A0S7BWC4"/>
<evidence type="ECO:0000256" key="5">
    <source>
        <dbReference type="ARBA" id="ARBA00022985"/>
    </source>
</evidence>
<proteinExistence type="predicted"/>
<keyword evidence="1" id="KW-1003">Cell membrane</keyword>
<evidence type="ECO:0000256" key="6">
    <source>
        <dbReference type="ARBA" id="ARBA00022989"/>
    </source>
</evidence>
<feature type="transmembrane region" description="Helical" evidence="8">
    <location>
        <begin position="244"/>
        <end position="266"/>
    </location>
</feature>
<keyword evidence="5" id="KW-0448">Lipopolysaccharide biosynthesis</keyword>
<dbReference type="GO" id="GO:0005886">
    <property type="term" value="C:plasma membrane"/>
    <property type="evidence" value="ECO:0007669"/>
    <property type="project" value="TreeGrafter"/>
</dbReference>
<reference evidence="10" key="1">
    <citation type="journal article" date="2015" name="Genome Announc.">
        <title>Draft Genome Sequence of Anaerolineae Strain TC1, a Novel Isolate from a Methanogenic Wastewater Treatment System.</title>
        <authorList>
            <person name="Matsuura N."/>
            <person name="Tourlousse D.M."/>
            <person name="Sun L."/>
            <person name="Toyonaga M."/>
            <person name="Kuroda K."/>
            <person name="Ohashi A."/>
            <person name="Cruz R."/>
            <person name="Yamaguchi T."/>
            <person name="Sekiguchi Y."/>
        </authorList>
    </citation>
    <scope>NUCLEOTIDE SEQUENCE [LARGE SCALE GENOMIC DNA]</scope>
    <source>
        <strain evidence="10">TC1</strain>
    </source>
</reference>
<dbReference type="GO" id="GO:0009103">
    <property type="term" value="P:lipopolysaccharide biosynthetic process"/>
    <property type="evidence" value="ECO:0007669"/>
    <property type="project" value="UniProtKB-KW"/>
</dbReference>
<dbReference type="InterPro" id="IPR029044">
    <property type="entry name" value="Nucleotide-diphossugar_trans"/>
</dbReference>
<dbReference type="RefSeq" id="WP_062280327.1">
    <property type="nucleotide sequence ID" value="NZ_DF968181.1"/>
</dbReference>
<dbReference type="PANTHER" id="PTHR48090:SF3">
    <property type="entry name" value="UNDECAPRENYL-PHOSPHATE 4-DEOXY-4-FORMAMIDO-L-ARABINOSE TRANSFERASE"/>
    <property type="match status" value="1"/>
</dbReference>
<feature type="domain" description="Glycosyltransferase 2-like" evidence="9">
    <location>
        <begin position="19"/>
        <end position="146"/>
    </location>
</feature>
<dbReference type="PANTHER" id="PTHR48090">
    <property type="entry name" value="UNDECAPRENYL-PHOSPHATE 4-DEOXY-4-FORMAMIDO-L-ARABINOSE TRANSFERASE-RELATED"/>
    <property type="match status" value="1"/>
</dbReference>